<dbReference type="Gene3D" id="3.40.50.720">
    <property type="entry name" value="NAD(P)-binding Rossmann-like Domain"/>
    <property type="match status" value="1"/>
</dbReference>
<evidence type="ECO:0000313" key="3">
    <source>
        <dbReference type="Proteomes" id="UP001344447"/>
    </source>
</evidence>
<dbReference type="EMBL" id="JAVFKY010000003">
    <property type="protein sequence ID" value="KAK5578991.1"/>
    <property type="molecule type" value="Genomic_DNA"/>
</dbReference>
<dbReference type="PANTHER" id="PTHR43482:SF1">
    <property type="entry name" value="PROTEIN AST1-RELATED"/>
    <property type="match status" value="1"/>
</dbReference>
<dbReference type="SUPFAM" id="SSF50129">
    <property type="entry name" value="GroES-like"/>
    <property type="match status" value="1"/>
</dbReference>
<feature type="domain" description="Enoyl reductase (ER)" evidence="1">
    <location>
        <begin position="11"/>
        <end position="351"/>
    </location>
</feature>
<dbReference type="SUPFAM" id="SSF51735">
    <property type="entry name" value="NAD(P)-binding Rossmann-fold domains"/>
    <property type="match status" value="1"/>
</dbReference>
<dbReference type="InterPro" id="IPR020843">
    <property type="entry name" value="ER"/>
</dbReference>
<organism evidence="2 3">
    <name type="scientific">Dictyostelium firmibasis</name>
    <dbReference type="NCBI Taxonomy" id="79012"/>
    <lineage>
        <taxon>Eukaryota</taxon>
        <taxon>Amoebozoa</taxon>
        <taxon>Evosea</taxon>
        <taxon>Eumycetozoa</taxon>
        <taxon>Dictyostelia</taxon>
        <taxon>Dictyosteliales</taxon>
        <taxon>Dictyosteliaceae</taxon>
        <taxon>Dictyostelium</taxon>
    </lineage>
</organism>
<dbReference type="InterPro" id="IPR052585">
    <property type="entry name" value="Lipid_raft_assoc_Zn_ADH"/>
</dbReference>
<dbReference type="Pfam" id="PF08240">
    <property type="entry name" value="ADH_N"/>
    <property type="match status" value="1"/>
</dbReference>
<dbReference type="InterPro" id="IPR013154">
    <property type="entry name" value="ADH-like_N"/>
</dbReference>
<evidence type="ECO:0000313" key="2">
    <source>
        <dbReference type="EMBL" id="KAK5578991.1"/>
    </source>
</evidence>
<comment type="caution">
    <text evidence="2">The sequence shown here is derived from an EMBL/GenBank/DDBJ whole genome shotgun (WGS) entry which is preliminary data.</text>
</comment>
<dbReference type="Proteomes" id="UP001344447">
    <property type="component" value="Unassembled WGS sequence"/>
</dbReference>
<evidence type="ECO:0000259" key="1">
    <source>
        <dbReference type="SMART" id="SM00829"/>
    </source>
</evidence>
<sequence length="355" mass="39620">MKGVLLNGYGESLDLLEYKTDLPVPKPTKSQVLIKIHSTSINPLDNVMRKGYASSIVDLKLKLPIILGRECSGEIVEVGDSVWDYEIGDQVWSASPPFSMGSHCEYVLVDESEISLKPKNLSHQQSASIPFASLTAWNSIYNILPSNKKITTNTKILVNGGNGGVGFFILQILKKHLNVNHVSTTCNVNHFEKLKKLTNVNETIDYNQLNLFSNDNNNNEKFDLVFNCYDGGKNQIENEKKCIDALKDGGNLIGFNGPLVKFSDRDGILSGLPIGMMNQLNSSDRIKKQYSKNVQLDYAIFSPSGSTLKQISKLYEKNILIPNIDKQFNLNEIKEAYNCFENSNSNGKIIINNNF</sequence>
<reference evidence="2 3" key="1">
    <citation type="submission" date="2023-11" db="EMBL/GenBank/DDBJ databases">
        <title>Dfirmibasis_genome.</title>
        <authorList>
            <person name="Edelbroek B."/>
            <person name="Kjellin J."/>
            <person name="Jerlstrom-Hultqvist J."/>
            <person name="Soderbom F."/>
        </authorList>
    </citation>
    <scope>NUCLEOTIDE SEQUENCE [LARGE SCALE GENOMIC DNA]</scope>
    <source>
        <strain evidence="2 3">TNS-C-14</strain>
    </source>
</reference>
<gene>
    <name evidence="2" type="ORF">RB653_008667</name>
</gene>
<dbReference type="InterPro" id="IPR036291">
    <property type="entry name" value="NAD(P)-bd_dom_sf"/>
</dbReference>
<keyword evidence="3" id="KW-1185">Reference proteome</keyword>
<dbReference type="SMART" id="SM00829">
    <property type="entry name" value="PKS_ER"/>
    <property type="match status" value="1"/>
</dbReference>
<name>A0AAN7YU74_9MYCE</name>
<proteinExistence type="predicted"/>
<accession>A0AAN7YU74</accession>
<dbReference type="InterPro" id="IPR011032">
    <property type="entry name" value="GroES-like_sf"/>
</dbReference>
<protein>
    <recommendedName>
        <fullName evidence="1">Enoyl reductase (ER) domain-containing protein</fullName>
    </recommendedName>
</protein>
<dbReference type="Gene3D" id="3.90.180.10">
    <property type="entry name" value="Medium-chain alcohol dehydrogenases, catalytic domain"/>
    <property type="match status" value="1"/>
</dbReference>
<dbReference type="PANTHER" id="PTHR43482">
    <property type="entry name" value="PROTEIN AST1-RELATED"/>
    <property type="match status" value="1"/>
</dbReference>
<dbReference type="GO" id="GO:0016491">
    <property type="term" value="F:oxidoreductase activity"/>
    <property type="evidence" value="ECO:0007669"/>
    <property type="project" value="InterPro"/>
</dbReference>
<dbReference type="AlphaFoldDB" id="A0AAN7YU74"/>
<dbReference type="Pfam" id="PF13602">
    <property type="entry name" value="ADH_zinc_N_2"/>
    <property type="match status" value="1"/>
</dbReference>